<feature type="transmembrane region" description="Helical" evidence="3">
    <location>
        <begin position="167"/>
        <end position="184"/>
    </location>
</feature>
<dbReference type="PANTHER" id="PTHR12962:SF1">
    <property type="entry name" value="COLD SHOCK DOMAIN-CONTAINING PROTEIN CG9705"/>
    <property type="match status" value="1"/>
</dbReference>
<dbReference type="InterPro" id="IPR052069">
    <property type="entry name" value="Ca-reg_mRNA-binding_domain"/>
</dbReference>
<keyword evidence="7" id="KW-1185">Reference proteome</keyword>
<dbReference type="SMART" id="SM00357">
    <property type="entry name" value="CSP"/>
    <property type="match status" value="1"/>
</dbReference>
<dbReference type="KEGG" id="dmm:dnm_022130"/>
<keyword evidence="3" id="KW-1133">Transmembrane helix</keyword>
<name>A0A975BJ04_9BACT</name>
<dbReference type="PANTHER" id="PTHR12962">
    <property type="entry name" value="CALCIUM-REGULATED HEAT STABLE PROTEIN CRHSP-24-RELATED"/>
    <property type="match status" value="1"/>
</dbReference>
<dbReference type="InterPro" id="IPR010718">
    <property type="entry name" value="DUF1294"/>
</dbReference>
<sequence>MERDKGTLISWNNDKGYGFIRPCNNKEDIFLHVKSLPHHQRRPKVNDVLTYEVGVDEKRQHYARSAKIEGIAWSYFTIIWPGITLLFGIYVYFVLQQKLPFHPLAIYAAMSLLTIRAYSRDKRAARLGTWRTPERRLHIFEMLGGWPGALLAQLCYRHKSRKTKYQIVFWMIVASHGVLWYHILTHQSMYRPYQQAVTEKARSFVSQAKEEILRLSEMINSEDALTSEDHAEATEQVKTGHRSITSDKQVIKTGRRSIIIPDRQLRIVKGVVKEIRPQEGVTVSLQLGTGILDKSTLVSDFPTRFMQGERIRVAIHTIRMRGNKERIELILVEK</sequence>
<dbReference type="GO" id="GO:0003730">
    <property type="term" value="F:mRNA 3'-UTR binding"/>
    <property type="evidence" value="ECO:0007669"/>
    <property type="project" value="TreeGrafter"/>
</dbReference>
<dbReference type="Gene3D" id="2.40.50.140">
    <property type="entry name" value="Nucleic acid-binding proteins"/>
    <property type="match status" value="1"/>
</dbReference>
<keyword evidence="3" id="KW-0472">Membrane</keyword>
<dbReference type="SUPFAM" id="SSF50249">
    <property type="entry name" value="Nucleic acid-binding proteins"/>
    <property type="match status" value="1"/>
</dbReference>
<dbReference type="InterPro" id="IPR019844">
    <property type="entry name" value="CSD_CS"/>
</dbReference>
<dbReference type="RefSeq" id="WP_207681935.1">
    <property type="nucleotide sequence ID" value="NZ_CP061800.1"/>
</dbReference>
<evidence type="ECO:0000313" key="7">
    <source>
        <dbReference type="Proteomes" id="UP000663722"/>
    </source>
</evidence>
<dbReference type="PROSITE" id="PS00352">
    <property type="entry name" value="CSD_1"/>
    <property type="match status" value="1"/>
</dbReference>
<keyword evidence="1" id="KW-0597">Phosphoprotein</keyword>
<dbReference type="EMBL" id="CP061800">
    <property type="protein sequence ID" value="QTA86192.1"/>
    <property type="molecule type" value="Genomic_DNA"/>
</dbReference>
<evidence type="ECO:0000259" key="5">
    <source>
        <dbReference type="PROSITE" id="PS51857"/>
    </source>
</evidence>
<dbReference type="Proteomes" id="UP000663722">
    <property type="component" value="Chromosome"/>
</dbReference>
<evidence type="ECO:0000256" key="3">
    <source>
        <dbReference type="SAM" id="Phobius"/>
    </source>
</evidence>
<dbReference type="InterPro" id="IPR011129">
    <property type="entry name" value="CSD"/>
</dbReference>
<dbReference type="Pfam" id="PF06961">
    <property type="entry name" value="DUF1294"/>
    <property type="match status" value="1"/>
</dbReference>
<keyword evidence="6" id="KW-0238">DNA-binding</keyword>
<dbReference type="Pfam" id="PF00313">
    <property type="entry name" value="CSD"/>
    <property type="match status" value="1"/>
</dbReference>
<keyword evidence="3" id="KW-0812">Transmembrane</keyword>
<gene>
    <name evidence="6" type="ORF">dnm_022130</name>
</gene>
<dbReference type="PROSITE" id="PS51857">
    <property type="entry name" value="CSD_2"/>
    <property type="match status" value="1"/>
</dbReference>
<evidence type="ECO:0000256" key="1">
    <source>
        <dbReference type="ARBA" id="ARBA00022553"/>
    </source>
</evidence>
<feature type="transmembrane region" description="Helical" evidence="3">
    <location>
        <begin position="72"/>
        <end position="95"/>
    </location>
</feature>
<accession>A0A975BJ04</accession>
<evidence type="ECO:0000259" key="4">
    <source>
        <dbReference type="PROSITE" id="PS50126"/>
    </source>
</evidence>
<dbReference type="PROSITE" id="PS50126">
    <property type="entry name" value="S1"/>
    <property type="match status" value="1"/>
</dbReference>
<dbReference type="GO" id="GO:0043488">
    <property type="term" value="P:regulation of mRNA stability"/>
    <property type="evidence" value="ECO:0007669"/>
    <property type="project" value="TreeGrafter"/>
</dbReference>
<comment type="subcellular location">
    <subcellularLocation>
        <location evidence="2">Cytoplasm</location>
    </subcellularLocation>
</comment>
<dbReference type="InterPro" id="IPR012340">
    <property type="entry name" value="NA-bd_OB-fold"/>
</dbReference>
<reference evidence="6" key="1">
    <citation type="journal article" date="2021" name="Microb. Physiol.">
        <title>Proteogenomic Insights into the Physiology of Marine, Sulfate-Reducing, Filamentous Desulfonema limicola and Desulfonema magnum.</title>
        <authorList>
            <person name="Schnaars V."/>
            <person name="Wohlbrand L."/>
            <person name="Scheve S."/>
            <person name="Hinrichs C."/>
            <person name="Reinhardt R."/>
            <person name="Rabus R."/>
        </authorList>
    </citation>
    <scope>NUCLEOTIDE SEQUENCE</scope>
    <source>
        <strain evidence="6">4be13</strain>
    </source>
</reference>
<feature type="domain" description="CSD" evidence="5">
    <location>
        <begin position="3"/>
        <end position="67"/>
    </location>
</feature>
<organism evidence="6 7">
    <name type="scientific">Desulfonema magnum</name>
    <dbReference type="NCBI Taxonomy" id="45655"/>
    <lineage>
        <taxon>Bacteria</taxon>
        <taxon>Pseudomonadati</taxon>
        <taxon>Thermodesulfobacteriota</taxon>
        <taxon>Desulfobacteria</taxon>
        <taxon>Desulfobacterales</taxon>
        <taxon>Desulfococcaceae</taxon>
        <taxon>Desulfonema</taxon>
    </lineage>
</organism>
<evidence type="ECO:0000313" key="6">
    <source>
        <dbReference type="EMBL" id="QTA86192.1"/>
    </source>
</evidence>
<evidence type="ECO:0000256" key="2">
    <source>
        <dbReference type="RuleBase" id="RU000408"/>
    </source>
</evidence>
<dbReference type="GO" id="GO:0005829">
    <property type="term" value="C:cytosol"/>
    <property type="evidence" value="ECO:0007669"/>
    <property type="project" value="UniProtKB-ARBA"/>
</dbReference>
<dbReference type="GO" id="GO:0003677">
    <property type="term" value="F:DNA binding"/>
    <property type="evidence" value="ECO:0007669"/>
    <property type="project" value="UniProtKB-KW"/>
</dbReference>
<protein>
    <submittedName>
        <fullName evidence="6">DNA-binding domain-containing protein, DUF1294</fullName>
    </submittedName>
</protein>
<feature type="transmembrane region" description="Helical" evidence="3">
    <location>
        <begin position="101"/>
        <end position="118"/>
    </location>
</feature>
<dbReference type="InterPro" id="IPR002059">
    <property type="entry name" value="CSP_DNA-bd"/>
</dbReference>
<proteinExistence type="predicted"/>
<feature type="domain" description="S1 motif" evidence="4">
    <location>
        <begin position="265"/>
        <end position="332"/>
    </location>
</feature>
<dbReference type="AlphaFoldDB" id="A0A975BJ04"/>
<dbReference type="InterPro" id="IPR003029">
    <property type="entry name" value="S1_domain"/>
</dbReference>